<evidence type="ECO:0000256" key="1">
    <source>
        <dbReference type="ARBA" id="ARBA00023295"/>
    </source>
</evidence>
<dbReference type="Pfam" id="PF00041">
    <property type="entry name" value="fn3"/>
    <property type="match status" value="1"/>
</dbReference>
<sequence>MGTRTGFWRVPATALALALVTALSIVPSAHAQPAEPPIDVAPTPVLEVVELSAALDAERVVTLAWLAPATDAVVLDYVVSWSADGGATWLEHPDPVTPTTGATATMPADASWIWRVQVVADGAASVGVQVLVTTPPEPTSVPAAVPSGAPSEARSLDARFIGARTMTLTWQSPSSAGSSAILDYRIAISRDEGTTWVTQRDPIGPVTRYTFGVQSGTPMLVRVVAVNAAGESAPQQIAVTSPALSAEALESESALRAALVARMASLPGRYSVSVREIGGLDREVHIDAMRQQEPASVMKLFAAYAVLDRIERKALSLSTATRSGVSIGSCLRVMIHISDNLCHWDLVAKIGNQRINDTLAYDGFIHSVYQGRSMTGRYFDTKRTTTSNVSLMLHRLETDSLLADPQADHLRDLLLTQLWRHRVPSGVPVGVAVANKTGQLWVTSGMIEADAAIVYGPETRYAISIIGSQNASGYGVRILGQIVYEHLNGNVVDRATYSSANLVTTQTAVLYRYAGRIPLRGVPEGTRLIARYSARLWYQVTYNGNTYYVHSGRVRNVYDYPRPAEPQ</sequence>
<dbReference type="CDD" id="cd00063">
    <property type="entry name" value="FN3"/>
    <property type="match status" value="1"/>
</dbReference>
<feature type="signal peptide" evidence="3">
    <location>
        <begin position="1"/>
        <end position="31"/>
    </location>
</feature>
<dbReference type="SUPFAM" id="SSF56601">
    <property type="entry name" value="beta-lactamase/transpeptidase-like"/>
    <property type="match status" value="1"/>
</dbReference>
<evidence type="ECO:0000259" key="4">
    <source>
        <dbReference type="PROSITE" id="PS50853"/>
    </source>
</evidence>
<reference evidence="5" key="1">
    <citation type="submission" date="2022-07" db="EMBL/GenBank/DDBJ databases">
        <title>Taxonomic analysis of Microcella humidisoli nov. sp., isolated from riverside soil.</title>
        <authorList>
            <person name="Molina K.M."/>
            <person name="Kim S.B."/>
        </authorList>
    </citation>
    <scope>NUCLEOTIDE SEQUENCE</scope>
    <source>
        <strain evidence="5">MMS21-STM10</strain>
    </source>
</reference>
<keyword evidence="6" id="KW-1185">Reference proteome</keyword>
<accession>A0ABY5FXG2</accession>
<keyword evidence="5" id="KW-0378">Hydrolase</keyword>
<keyword evidence="1" id="KW-0326">Glycosidase</keyword>
<organism evidence="5 6">
    <name type="scientific">Microcella humidisoli</name>
    <dbReference type="NCBI Taxonomy" id="2963406"/>
    <lineage>
        <taxon>Bacteria</taxon>
        <taxon>Bacillati</taxon>
        <taxon>Actinomycetota</taxon>
        <taxon>Actinomycetes</taxon>
        <taxon>Micrococcales</taxon>
        <taxon>Microbacteriaceae</taxon>
        <taxon>Microcella</taxon>
    </lineage>
</organism>
<keyword evidence="3" id="KW-0732">Signal</keyword>
<protein>
    <submittedName>
        <fullName evidence="5">Serine hydrolase</fullName>
    </submittedName>
</protein>
<keyword evidence="2" id="KW-0119">Carbohydrate metabolism</keyword>
<name>A0ABY5FXG2_9MICO</name>
<dbReference type="PANTHER" id="PTHR35333:SF3">
    <property type="entry name" value="BETA-LACTAMASE-TYPE TRANSPEPTIDASE FOLD CONTAINING PROTEIN"/>
    <property type="match status" value="1"/>
</dbReference>
<dbReference type="Gene3D" id="2.60.40.10">
    <property type="entry name" value="Immunoglobulins"/>
    <property type="match status" value="1"/>
</dbReference>
<keyword evidence="2" id="KW-0624">Polysaccharide degradation</keyword>
<gene>
    <name evidence="5" type="ORF">NNL39_02500</name>
</gene>
<dbReference type="Proteomes" id="UP001060039">
    <property type="component" value="Chromosome"/>
</dbReference>
<dbReference type="InterPro" id="IPR012338">
    <property type="entry name" value="Beta-lactam/transpept-like"/>
</dbReference>
<dbReference type="RefSeq" id="WP_255160130.1">
    <property type="nucleotide sequence ID" value="NZ_CP101497.1"/>
</dbReference>
<dbReference type="PROSITE" id="PS50853">
    <property type="entry name" value="FN3"/>
    <property type="match status" value="1"/>
</dbReference>
<proteinExistence type="predicted"/>
<dbReference type="InterPro" id="IPR003961">
    <property type="entry name" value="FN3_dom"/>
</dbReference>
<dbReference type="EMBL" id="CP101497">
    <property type="protein sequence ID" value="UTT62997.1"/>
    <property type="molecule type" value="Genomic_DNA"/>
</dbReference>
<dbReference type="Gene3D" id="3.40.710.10">
    <property type="entry name" value="DD-peptidase/beta-lactamase superfamily"/>
    <property type="match status" value="1"/>
</dbReference>
<dbReference type="InterPro" id="IPR000871">
    <property type="entry name" value="Beta-lactam_class-A"/>
</dbReference>
<evidence type="ECO:0000313" key="5">
    <source>
        <dbReference type="EMBL" id="UTT62997.1"/>
    </source>
</evidence>
<dbReference type="InterPro" id="IPR036116">
    <property type="entry name" value="FN3_sf"/>
</dbReference>
<evidence type="ECO:0000256" key="3">
    <source>
        <dbReference type="SAM" id="SignalP"/>
    </source>
</evidence>
<evidence type="ECO:0000313" key="6">
    <source>
        <dbReference type="Proteomes" id="UP001060039"/>
    </source>
</evidence>
<dbReference type="Pfam" id="PF13354">
    <property type="entry name" value="Beta-lactamase2"/>
    <property type="match status" value="1"/>
</dbReference>
<feature type="chain" id="PRO_5045425596" evidence="3">
    <location>
        <begin position="32"/>
        <end position="567"/>
    </location>
</feature>
<evidence type="ECO:0000256" key="2">
    <source>
        <dbReference type="ARBA" id="ARBA00023326"/>
    </source>
</evidence>
<dbReference type="InterPro" id="IPR013783">
    <property type="entry name" value="Ig-like_fold"/>
</dbReference>
<feature type="domain" description="Fibronectin type-III" evidence="4">
    <location>
        <begin position="149"/>
        <end position="246"/>
    </location>
</feature>
<dbReference type="SUPFAM" id="SSF49265">
    <property type="entry name" value="Fibronectin type III"/>
    <property type="match status" value="1"/>
</dbReference>
<dbReference type="InterPro" id="IPR045155">
    <property type="entry name" value="Beta-lactam_cat"/>
</dbReference>
<dbReference type="SMART" id="SM00060">
    <property type="entry name" value="FN3"/>
    <property type="match status" value="2"/>
</dbReference>
<dbReference type="GO" id="GO:0016787">
    <property type="term" value="F:hydrolase activity"/>
    <property type="evidence" value="ECO:0007669"/>
    <property type="project" value="UniProtKB-KW"/>
</dbReference>
<dbReference type="PANTHER" id="PTHR35333">
    <property type="entry name" value="BETA-LACTAMASE"/>
    <property type="match status" value="1"/>
</dbReference>